<dbReference type="InterPro" id="IPR036249">
    <property type="entry name" value="Thioredoxin-like_sf"/>
</dbReference>
<evidence type="ECO:0000256" key="1">
    <source>
        <dbReference type="ARBA" id="ARBA00004196"/>
    </source>
</evidence>
<dbReference type="PROSITE" id="PS00194">
    <property type="entry name" value="THIOREDOXIN_1"/>
    <property type="match status" value="1"/>
</dbReference>
<feature type="domain" description="Thioredoxin" evidence="5">
    <location>
        <begin position="208"/>
        <end position="351"/>
    </location>
</feature>
<dbReference type="AlphaFoldDB" id="E6SPV3"/>
<dbReference type="GO" id="GO:0030313">
    <property type="term" value="C:cell envelope"/>
    <property type="evidence" value="ECO:0007669"/>
    <property type="project" value="UniProtKB-SubCell"/>
</dbReference>
<dbReference type="STRING" id="693979.Bache_2999"/>
<sequence length="352" mass="39369">MKKILLLTMVVAFAACNKTVQNNYVIAGTAEGSNDGDTIYLAIPTRTRIDTTTITDGKFKFKGVVDSITYGYLMLGSSEDELEMSAIVLVEKGNITVQMRQKGSRVSGTENNDKLYAITDKLNPLKMKIREASQKLIENKSNVDEKTILAIMQPLTDEYNAAFEKAINENKNSIIEDMIKAIYGKENSVDYPTTIKESRKRKIEQQNTAIGKMFADFTIENGTLDGKKVSLSNYVGKGKYILVDFWASWCGPCRAEIPNIKKAYEKYKGKNFDVLSVAVWDERNATLKAIKEEKLQWNQIIDGGDIPTEIYGIEGIPTIILFAPDGTVAARDIRGEEISQTLMDILEKQPKK</sequence>
<dbReference type="PROSITE" id="PS51352">
    <property type="entry name" value="THIOREDOXIN_2"/>
    <property type="match status" value="1"/>
</dbReference>
<dbReference type="InterPro" id="IPR017937">
    <property type="entry name" value="Thioredoxin_CS"/>
</dbReference>
<dbReference type="RefSeq" id="WP_013548519.1">
    <property type="nucleotide sequence ID" value="NC_014933.1"/>
</dbReference>
<dbReference type="Proteomes" id="UP000008630">
    <property type="component" value="Chromosome"/>
</dbReference>
<keyword evidence="2" id="KW-0201">Cytochrome c-type biogenesis</keyword>
<keyword evidence="7" id="KW-1185">Reference proteome</keyword>
<dbReference type="InterPro" id="IPR025380">
    <property type="entry name" value="DUF4369"/>
</dbReference>
<keyword evidence="3" id="KW-1015">Disulfide bond</keyword>
<accession>E6SPV3</accession>
<gene>
    <name evidence="6" type="ordered locus">Bache_2999</name>
</gene>
<keyword evidence="4" id="KW-0676">Redox-active center</keyword>
<dbReference type="HOGENOM" id="CLU_042529_1_0_10"/>
<dbReference type="GO" id="GO:0016209">
    <property type="term" value="F:antioxidant activity"/>
    <property type="evidence" value="ECO:0007669"/>
    <property type="project" value="InterPro"/>
</dbReference>
<dbReference type="Pfam" id="PF14289">
    <property type="entry name" value="DUF4369"/>
    <property type="match status" value="1"/>
</dbReference>
<dbReference type="GO" id="GO:0017004">
    <property type="term" value="P:cytochrome complex assembly"/>
    <property type="evidence" value="ECO:0007669"/>
    <property type="project" value="UniProtKB-KW"/>
</dbReference>
<evidence type="ECO:0000313" key="7">
    <source>
        <dbReference type="Proteomes" id="UP000008630"/>
    </source>
</evidence>
<evidence type="ECO:0000256" key="4">
    <source>
        <dbReference type="ARBA" id="ARBA00023284"/>
    </source>
</evidence>
<name>E6SPV3_BACT6</name>
<dbReference type="InterPro" id="IPR050553">
    <property type="entry name" value="Thioredoxin_ResA/DsbE_sf"/>
</dbReference>
<comment type="subcellular location">
    <subcellularLocation>
        <location evidence="1">Cell envelope</location>
    </subcellularLocation>
</comment>
<evidence type="ECO:0000313" key="6">
    <source>
        <dbReference type="EMBL" id="ADV44932.1"/>
    </source>
</evidence>
<dbReference type="GO" id="GO:0016491">
    <property type="term" value="F:oxidoreductase activity"/>
    <property type="evidence" value="ECO:0007669"/>
    <property type="project" value="InterPro"/>
</dbReference>
<dbReference type="PROSITE" id="PS51257">
    <property type="entry name" value="PROKAR_LIPOPROTEIN"/>
    <property type="match status" value="1"/>
</dbReference>
<protein>
    <submittedName>
        <fullName evidence="6">Alkyl hydroperoxide reductase/ Thiol specific antioxidant/ Mal allergen</fullName>
    </submittedName>
</protein>
<reference key="1">
    <citation type="submission" date="2010-11" db="EMBL/GenBank/DDBJ databases">
        <title>The complete genome of Bacteroides helcogenes P 36-108.</title>
        <authorList>
            <consortium name="US DOE Joint Genome Institute (JGI-PGF)"/>
            <person name="Lucas S."/>
            <person name="Copeland A."/>
            <person name="Lapidus A."/>
            <person name="Bruce D."/>
            <person name="Goodwin L."/>
            <person name="Pitluck S."/>
            <person name="Kyrpides N."/>
            <person name="Mavromatis K."/>
            <person name="Ivanova N."/>
            <person name="Zeytun A."/>
            <person name="Brettin T."/>
            <person name="Detter J.C."/>
            <person name="Tapia R."/>
            <person name="Han C."/>
            <person name="Land M."/>
            <person name="Hauser L."/>
            <person name="Markowitz V."/>
            <person name="Cheng J.-F."/>
            <person name="Hugenholtz P."/>
            <person name="Woyke T."/>
            <person name="Wu D."/>
            <person name="Gronow S."/>
            <person name="Wellnitz S."/>
            <person name="Brambilla E."/>
            <person name="Klenk H.-P."/>
            <person name="Eisen J.A."/>
        </authorList>
    </citation>
    <scope>NUCLEOTIDE SEQUENCE</scope>
    <source>
        <strain>P 36-108</strain>
    </source>
</reference>
<dbReference type="CDD" id="cd02966">
    <property type="entry name" value="TlpA_like_family"/>
    <property type="match status" value="1"/>
</dbReference>
<dbReference type="InterPro" id="IPR000866">
    <property type="entry name" value="AhpC/TSA"/>
</dbReference>
<dbReference type="SUPFAM" id="SSF52833">
    <property type="entry name" value="Thioredoxin-like"/>
    <property type="match status" value="1"/>
</dbReference>
<dbReference type="Pfam" id="PF00578">
    <property type="entry name" value="AhpC-TSA"/>
    <property type="match status" value="1"/>
</dbReference>
<proteinExistence type="predicted"/>
<dbReference type="OrthoDB" id="9794348at2"/>
<organism evidence="6 7">
    <name type="scientific">Bacteroides helcogenes (strain ATCC 35417 / DSM 20613 / JCM 6297 / CCUG 15421 / P 36-108)</name>
    <dbReference type="NCBI Taxonomy" id="693979"/>
    <lineage>
        <taxon>Bacteria</taxon>
        <taxon>Pseudomonadati</taxon>
        <taxon>Bacteroidota</taxon>
        <taxon>Bacteroidia</taxon>
        <taxon>Bacteroidales</taxon>
        <taxon>Bacteroidaceae</taxon>
        <taxon>Bacteroides</taxon>
    </lineage>
</organism>
<dbReference type="InterPro" id="IPR013766">
    <property type="entry name" value="Thioredoxin_domain"/>
</dbReference>
<dbReference type="PANTHER" id="PTHR42852">
    <property type="entry name" value="THIOL:DISULFIDE INTERCHANGE PROTEIN DSBE"/>
    <property type="match status" value="1"/>
</dbReference>
<dbReference type="eggNOG" id="COG1225">
    <property type="taxonomic scope" value="Bacteria"/>
</dbReference>
<evidence type="ECO:0000259" key="5">
    <source>
        <dbReference type="PROSITE" id="PS51352"/>
    </source>
</evidence>
<dbReference type="EMBL" id="CP002352">
    <property type="protein sequence ID" value="ADV44932.1"/>
    <property type="molecule type" value="Genomic_DNA"/>
</dbReference>
<dbReference type="Gene3D" id="3.40.30.10">
    <property type="entry name" value="Glutaredoxin"/>
    <property type="match status" value="1"/>
</dbReference>
<dbReference type="PANTHER" id="PTHR42852:SF6">
    <property type="entry name" value="THIOL:DISULFIDE INTERCHANGE PROTEIN DSBE"/>
    <property type="match status" value="1"/>
</dbReference>
<evidence type="ECO:0000256" key="2">
    <source>
        <dbReference type="ARBA" id="ARBA00022748"/>
    </source>
</evidence>
<reference evidence="6 7" key="2">
    <citation type="journal article" date="2011" name="Stand. Genomic Sci.">
        <title>Complete genome sequence of Bacteroides helcogenes type strain (P 36-108).</title>
        <authorList>
            <person name="Pati A."/>
            <person name="Gronow S."/>
            <person name="Zeytun A."/>
            <person name="Lapidus A."/>
            <person name="Nolan M."/>
            <person name="Hammon N."/>
            <person name="Deshpande S."/>
            <person name="Cheng J.F."/>
            <person name="Tapia R."/>
            <person name="Han C."/>
            <person name="Goodwin L."/>
            <person name="Pitluck S."/>
            <person name="Liolios K."/>
            <person name="Pagani I."/>
            <person name="Ivanova N."/>
            <person name="Mavromatis K."/>
            <person name="Chen A."/>
            <person name="Palaniappan K."/>
            <person name="Land M."/>
            <person name="Hauser L."/>
            <person name="Chang Y.J."/>
            <person name="Jeffries C.D."/>
            <person name="Detter J.C."/>
            <person name="Brambilla E."/>
            <person name="Rohde M."/>
            <person name="Goker M."/>
            <person name="Woyke T."/>
            <person name="Bristow J."/>
            <person name="Eisen J.A."/>
            <person name="Markowitz V."/>
            <person name="Hugenholtz P."/>
            <person name="Kyrpides N.C."/>
            <person name="Klenk H.P."/>
            <person name="Lucas S."/>
        </authorList>
    </citation>
    <scope>NUCLEOTIDE SEQUENCE [LARGE SCALE GENOMIC DNA]</scope>
    <source>
        <strain evidence="7">ATCC 35417 / DSM 20613 / JCM 6297 / CCUG 15421 / P 36-108</strain>
    </source>
</reference>
<evidence type="ECO:0000256" key="3">
    <source>
        <dbReference type="ARBA" id="ARBA00023157"/>
    </source>
</evidence>
<dbReference type="KEGG" id="bhl:Bache_2999"/>
<dbReference type="PRINTS" id="PR00421">
    <property type="entry name" value="THIOREDOXIN"/>
</dbReference>